<evidence type="ECO:0000256" key="1">
    <source>
        <dbReference type="ARBA" id="ARBA00013029"/>
    </source>
</evidence>
<gene>
    <name evidence="5" type="ORF">ZHD862_LOCUS39237</name>
</gene>
<dbReference type="GO" id="GO:0004368">
    <property type="term" value="F:glycerol-3-phosphate dehydrogenase (quinone) activity"/>
    <property type="evidence" value="ECO:0007669"/>
    <property type="project" value="UniProtKB-EC"/>
</dbReference>
<name>A0A815WL65_9BILA</name>
<dbReference type="Gene3D" id="3.30.9.10">
    <property type="entry name" value="D-Amino Acid Oxidase, subunit A, domain 2"/>
    <property type="match status" value="1"/>
</dbReference>
<dbReference type="AlphaFoldDB" id="A0A815WL65"/>
<dbReference type="PANTHER" id="PTHR11985">
    <property type="entry name" value="GLYCEROL-3-PHOSPHATE DEHYDROGENASE"/>
    <property type="match status" value="1"/>
</dbReference>
<dbReference type="EC" id="1.1.5.3" evidence="1"/>
<keyword evidence="2" id="KW-0285">Flavoprotein</keyword>
<feature type="non-terminal residue" evidence="5">
    <location>
        <position position="1"/>
    </location>
</feature>
<sequence>LKGTTDTPCEVTDYPSPSTEDVDFILGEIKNYLSSDIQVRRGDVLAAWSGIRPLVLNPNKKDTQSIARNHIIHVSDSGLVTIGGKH</sequence>
<dbReference type="InterPro" id="IPR000447">
    <property type="entry name" value="G3P_DH_FAD-dep"/>
</dbReference>
<dbReference type="PANTHER" id="PTHR11985:SF15">
    <property type="entry name" value="GLYCEROL-3-PHOSPHATE DEHYDROGENASE, MITOCHONDRIAL"/>
    <property type="match status" value="1"/>
</dbReference>
<evidence type="ECO:0000256" key="2">
    <source>
        <dbReference type="ARBA" id="ARBA00022630"/>
    </source>
</evidence>
<organism evidence="5 6">
    <name type="scientific">Rotaria sordida</name>
    <dbReference type="NCBI Taxonomy" id="392033"/>
    <lineage>
        <taxon>Eukaryota</taxon>
        <taxon>Metazoa</taxon>
        <taxon>Spiralia</taxon>
        <taxon>Gnathifera</taxon>
        <taxon>Rotifera</taxon>
        <taxon>Eurotatoria</taxon>
        <taxon>Bdelloidea</taxon>
        <taxon>Philodinida</taxon>
        <taxon>Philodinidae</taxon>
        <taxon>Rotaria</taxon>
    </lineage>
</organism>
<evidence type="ECO:0000313" key="5">
    <source>
        <dbReference type="EMBL" id="CAF1546753.1"/>
    </source>
</evidence>
<keyword evidence="4" id="KW-0560">Oxidoreductase</keyword>
<accession>A0A815WL65</accession>
<comment type="caution">
    <text evidence="5">The sequence shown here is derived from an EMBL/GenBank/DDBJ whole genome shotgun (WGS) entry which is preliminary data.</text>
</comment>
<reference evidence="5" key="1">
    <citation type="submission" date="2021-02" db="EMBL/GenBank/DDBJ databases">
        <authorList>
            <person name="Nowell W R."/>
        </authorList>
    </citation>
    <scope>NUCLEOTIDE SEQUENCE</scope>
</reference>
<dbReference type="GO" id="GO:0006072">
    <property type="term" value="P:glycerol-3-phosphate metabolic process"/>
    <property type="evidence" value="ECO:0007669"/>
    <property type="project" value="InterPro"/>
</dbReference>
<dbReference type="GO" id="GO:0005739">
    <property type="term" value="C:mitochondrion"/>
    <property type="evidence" value="ECO:0007669"/>
    <property type="project" value="TreeGrafter"/>
</dbReference>
<evidence type="ECO:0000256" key="4">
    <source>
        <dbReference type="ARBA" id="ARBA00023002"/>
    </source>
</evidence>
<evidence type="ECO:0000313" key="6">
    <source>
        <dbReference type="Proteomes" id="UP000663864"/>
    </source>
</evidence>
<dbReference type="EMBL" id="CAJNOT010015543">
    <property type="protein sequence ID" value="CAF1546753.1"/>
    <property type="molecule type" value="Genomic_DNA"/>
</dbReference>
<protein>
    <recommendedName>
        <fullName evidence="1">glycerol-3-phosphate dehydrogenase</fullName>
        <ecNumber evidence="1">1.1.5.3</ecNumber>
    </recommendedName>
</protein>
<keyword evidence="3" id="KW-0274">FAD</keyword>
<dbReference type="Proteomes" id="UP000663864">
    <property type="component" value="Unassembled WGS sequence"/>
</dbReference>
<proteinExistence type="predicted"/>
<evidence type="ECO:0000256" key="3">
    <source>
        <dbReference type="ARBA" id="ARBA00022827"/>
    </source>
</evidence>